<dbReference type="Pfam" id="PF02954">
    <property type="entry name" value="HTH_8"/>
    <property type="match status" value="1"/>
</dbReference>
<keyword evidence="1" id="KW-0547">Nucleotide-binding</keyword>
<proteinExistence type="predicted"/>
<dbReference type="Gene3D" id="1.10.8.60">
    <property type="match status" value="1"/>
</dbReference>
<protein>
    <recommendedName>
        <fullName evidence="4">Sigma-54 factor interaction domain-containing protein</fullName>
    </recommendedName>
</protein>
<evidence type="ECO:0000256" key="1">
    <source>
        <dbReference type="ARBA" id="ARBA00022741"/>
    </source>
</evidence>
<dbReference type="Gene3D" id="3.40.50.300">
    <property type="entry name" value="P-loop containing nucleotide triphosphate hydrolases"/>
    <property type="match status" value="1"/>
</dbReference>
<dbReference type="EMBL" id="RKIK01000019">
    <property type="protein sequence ID" value="ROV60600.1"/>
    <property type="molecule type" value="Genomic_DNA"/>
</dbReference>
<evidence type="ECO:0000256" key="2">
    <source>
        <dbReference type="ARBA" id="ARBA00022840"/>
    </source>
</evidence>
<keyword evidence="3" id="KW-0238">DNA-binding</keyword>
<comment type="caution">
    <text evidence="5">The sequence shown here is derived from an EMBL/GenBank/DDBJ whole genome shotgun (WGS) entry which is preliminary data.</text>
</comment>
<dbReference type="GO" id="GO:0006355">
    <property type="term" value="P:regulation of DNA-templated transcription"/>
    <property type="evidence" value="ECO:0007669"/>
    <property type="project" value="InterPro"/>
</dbReference>
<dbReference type="InterPro" id="IPR002197">
    <property type="entry name" value="HTH_Fis"/>
</dbReference>
<dbReference type="InterPro" id="IPR025662">
    <property type="entry name" value="Sigma_54_int_dom_ATP-bd_1"/>
</dbReference>
<feature type="domain" description="Sigma-54 factor interaction" evidence="4">
    <location>
        <begin position="273"/>
        <end position="497"/>
    </location>
</feature>
<dbReference type="PROSITE" id="PS00675">
    <property type="entry name" value="SIGMA54_INTERACT_1"/>
    <property type="match status" value="1"/>
</dbReference>
<dbReference type="SUPFAM" id="SSF52540">
    <property type="entry name" value="P-loop containing nucleoside triphosphate hydrolases"/>
    <property type="match status" value="1"/>
</dbReference>
<dbReference type="GO" id="GO:0043565">
    <property type="term" value="F:sequence-specific DNA binding"/>
    <property type="evidence" value="ECO:0007669"/>
    <property type="project" value="InterPro"/>
</dbReference>
<dbReference type="RefSeq" id="WP_123781727.1">
    <property type="nucleotide sequence ID" value="NZ_RKIK01000019.1"/>
</dbReference>
<evidence type="ECO:0000256" key="3">
    <source>
        <dbReference type="ARBA" id="ARBA00023125"/>
    </source>
</evidence>
<dbReference type="Pfam" id="PF00158">
    <property type="entry name" value="Sigma54_activat"/>
    <property type="match status" value="1"/>
</dbReference>
<dbReference type="PANTHER" id="PTHR32071:SF117">
    <property type="entry name" value="PTS-DEPENDENT DIHYDROXYACETONE KINASE OPERON REGULATORY PROTEIN-RELATED"/>
    <property type="match status" value="1"/>
</dbReference>
<dbReference type="SUPFAM" id="SSF46689">
    <property type="entry name" value="Homeodomain-like"/>
    <property type="match status" value="1"/>
</dbReference>
<dbReference type="GO" id="GO:0005524">
    <property type="term" value="F:ATP binding"/>
    <property type="evidence" value="ECO:0007669"/>
    <property type="project" value="UniProtKB-KW"/>
</dbReference>
<dbReference type="CDD" id="cd00009">
    <property type="entry name" value="AAA"/>
    <property type="match status" value="1"/>
</dbReference>
<sequence length="564" mass="63631">MGTLHYGIQDVRLEGLKSPGLIKDFVQLMAKVSQSSMSTDGIFLLFSHDFVCLSQRGNKSLKSLLEEHEHVVGHYWSPEKLGIQEIYDWRISSKQHLYVKSQPITDSELGVLGYATYIHVNKEMLSHVDVSLMTMATCLNEMSRCRIQQQAEGFNRHYIETRKACFLVVDSDGFITYGSPEFFAQFETAPNEIINGNLFEYFLFPPKIKSLICDNQVVNGDNVDFDFAGQLKQYKLNLHPIDDSHRILDFSAIEVATDKQEKSHRLISTLDRYTTDSPLMQRVISAAKESVKNTSPIYILGEEGTGKRSLALTIHNSCDRFSEGPFIAVNLHSVKPEDLSALLLGTDDGEGAKSKFELANGGTLYIERIDLLPGVLQAALTHIILTKTLFDINTNKSVDLNFRLITSSIKQLEDLVHERRFCPSLYYYLTGASLVLPNLQKRTEDIPMIVERKLSELYGGRDAVDENLLGFLLEYASNRIWSGNISELAKWIEHTFLHRDSMLLDASAAGMMSCVATPIQPLEEIEKREIANALVVLNRQYVDVSNQLGISLSTLRRKIAKYSL</sequence>
<dbReference type="InterPro" id="IPR002078">
    <property type="entry name" value="Sigma_54_int"/>
</dbReference>
<dbReference type="AlphaFoldDB" id="A0A3N3E1X4"/>
<dbReference type="InterPro" id="IPR027417">
    <property type="entry name" value="P-loop_NTPase"/>
</dbReference>
<reference evidence="5 6" key="1">
    <citation type="submission" date="2018-11" db="EMBL/GenBank/DDBJ databases">
        <title>Vibrio ponticus strain CAIM 1751 pathogenic for the snapper Lutjanus guttatus.</title>
        <authorList>
            <person name="Soto-Rodriguez S."/>
            <person name="Lozano-Olvera R."/>
            <person name="Gomez-Gil B."/>
        </authorList>
    </citation>
    <scope>NUCLEOTIDE SEQUENCE [LARGE SCALE GENOMIC DNA]</scope>
    <source>
        <strain evidence="5 6">CAIM 1751</strain>
    </source>
</reference>
<keyword evidence="2" id="KW-0067">ATP-binding</keyword>
<name>A0A3N3E1X4_9VIBR</name>
<evidence type="ECO:0000313" key="6">
    <source>
        <dbReference type="Proteomes" id="UP000278792"/>
    </source>
</evidence>
<accession>A0A3N3E1X4</accession>
<gene>
    <name evidence="5" type="ORF">EGH82_08815</name>
</gene>
<evidence type="ECO:0000259" key="4">
    <source>
        <dbReference type="PROSITE" id="PS50045"/>
    </source>
</evidence>
<dbReference type="PROSITE" id="PS50045">
    <property type="entry name" value="SIGMA54_INTERACT_4"/>
    <property type="match status" value="1"/>
</dbReference>
<organism evidence="5 6">
    <name type="scientific">Vibrio ponticus</name>
    <dbReference type="NCBI Taxonomy" id="265668"/>
    <lineage>
        <taxon>Bacteria</taxon>
        <taxon>Pseudomonadati</taxon>
        <taxon>Pseudomonadota</taxon>
        <taxon>Gammaproteobacteria</taxon>
        <taxon>Vibrionales</taxon>
        <taxon>Vibrionaceae</taxon>
        <taxon>Vibrio</taxon>
    </lineage>
</organism>
<dbReference type="Gene3D" id="1.10.10.60">
    <property type="entry name" value="Homeodomain-like"/>
    <property type="match status" value="1"/>
</dbReference>
<evidence type="ECO:0000313" key="5">
    <source>
        <dbReference type="EMBL" id="ROV60600.1"/>
    </source>
</evidence>
<dbReference type="Proteomes" id="UP000278792">
    <property type="component" value="Unassembled WGS sequence"/>
</dbReference>
<dbReference type="PANTHER" id="PTHR32071">
    <property type="entry name" value="TRANSCRIPTIONAL REGULATORY PROTEIN"/>
    <property type="match status" value="1"/>
</dbReference>
<dbReference type="InterPro" id="IPR009057">
    <property type="entry name" value="Homeodomain-like_sf"/>
</dbReference>